<gene>
    <name evidence="1" type="ORF">BU25DRAFT_354316</name>
</gene>
<sequence>SKMTSQANPQALIEQLRILTADPSSYFQDDAQKRDFQKLTRQAASAVEEPFETMQRLVYGRCDTLQLLTHSQPLPLVTARIGQDRGIFDALAKNPEGAQLDGLAKASGLAKGILESVLDYLCTQGMAIESSPGTYKATPLTHMLLVPLFNDAVTHFHDNCAPAFIALNQVLGNSQDGKTAFKVGQHSEEDFYTWMETHPIQQGAFHRFMEAQFAMLPTWLDAVSFDTEIAQGVGAEDVVFVDVGGGNGSQCAALKKAFPELKGRIILQDRPAVLEKALKVHGMELMAHDFLTEQPVHNARAYYFRQILHNFDDDTCIQILQMHLPALQHNPASRIYIDDKTLPDEKPDATAPGVEYTAALSLAMKAMFDAQERREKHWRWIIDQAGLEVVEIRKFTKFDDSIIIAKRRYQDQWR</sequence>
<evidence type="ECO:0000313" key="1">
    <source>
        <dbReference type="EMBL" id="KAF2621434.1"/>
    </source>
</evidence>
<dbReference type="EMBL" id="MU006755">
    <property type="protein sequence ID" value="KAF2621434.1"/>
    <property type="molecule type" value="Genomic_DNA"/>
</dbReference>
<reference evidence="1" key="1">
    <citation type="journal article" date="2020" name="Stud. Mycol.">
        <title>101 Dothideomycetes genomes: a test case for predicting lifestyles and emergence of pathogens.</title>
        <authorList>
            <person name="Haridas S."/>
            <person name="Albert R."/>
            <person name="Binder M."/>
            <person name="Bloem J."/>
            <person name="Labutti K."/>
            <person name="Salamov A."/>
            <person name="Andreopoulos B."/>
            <person name="Baker S."/>
            <person name="Barry K."/>
            <person name="Bills G."/>
            <person name="Bluhm B."/>
            <person name="Cannon C."/>
            <person name="Castanera R."/>
            <person name="Culley D."/>
            <person name="Daum C."/>
            <person name="Ezra D."/>
            <person name="Gonzalez J."/>
            <person name="Henrissat B."/>
            <person name="Kuo A."/>
            <person name="Liang C."/>
            <person name="Lipzen A."/>
            <person name="Lutzoni F."/>
            <person name="Magnuson J."/>
            <person name="Mondo S."/>
            <person name="Nolan M."/>
            <person name="Ohm R."/>
            <person name="Pangilinan J."/>
            <person name="Park H.-J."/>
            <person name="Ramirez L."/>
            <person name="Alfaro M."/>
            <person name="Sun H."/>
            <person name="Tritt A."/>
            <person name="Yoshinaga Y."/>
            <person name="Zwiers L.-H."/>
            <person name="Turgeon B."/>
            <person name="Goodwin S."/>
            <person name="Spatafora J."/>
            <person name="Crous P."/>
            <person name="Grigoriev I."/>
        </authorList>
    </citation>
    <scope>NUCLEOTIDE SEQUENCE</scope>
    <source>
        <strain evidence="1">CBS 525.71</strain>
    </source>
</reference>
<comment type="caution">
    <text evidence="1">The sequence shown here is derived from an EMBL/GenBank/DDBJ whole genome shotgun (WGS) entry which is preliminary data.</text>
</comment>
<proteinExistence type="predicted"/>
<dbReference type="Proteomes" id="UP000799754">
    <property type="component" value="Unassembled WGS sequence"/>
</dbReference>
<name>A0ACB6RJU8_9PLEO</name>
<evidence type="ECO:0000313" key="2">
    <source>
        <dbReference type="Proteomes" id="UP000799754"/>
    </source>
</evidence>
<organism evidence="1 2">
    <name type="scientific">Macroventuria anomochaeta</name>
    <dbReference type="NCBI Taxonomy" id="301207"/>
    <lineage>
        <taxon>Eukaryota</taxon>
        <taxon>Fungi</taxon>
        <taxon>Dikarya</taxon>
        <taxon>Ascomycota</taxon>
        <taxon>Pezizomycotina</taxon>
        <taxon>Dothideomycetes</taxon>
        <taxon>Pleosporomycetidae</taxon>
        <taxon>Pleosporales</taxon>
        <taxon>Pleosporineae</taxon>
        <taxon>Didymellaceae</taxon>
        <taxon>Macroventuria</taxon>
    </lineage>
</organism>
<feature type="non-terminal residue" evidence="1">
    <location>
        <position position="1"/>
    </location>
</feature>
<protein>
    <submittedName>
        <fullName evidence="1">Sterigmatocystin 8-O-methyltransferase</fullName>
    </submittedName>
</protein>
<accession>A0ACB6RJU8</accession>
<keyword evidence="2" id="KW-1185">Reference proteome</keyword>